<reference evidence="1" key="1">
    <citation type="submission" date="2022-03" db="EMBL/GenBank/DDBJ databases">
        <authorList>
            <person name="Woo C.Y."/>
        </authorList>
    </citation>
    <scope>NUCLEOTIDE SEQUENCE</scope>
    <source>
        <strain evidence="1">CYS-01</strain>
    </source>
</reference>
<gene>
    <name evidence="1" type="ORF">MMF97_12200</name>
</gene>
<dbReference type="SUPFAM" id="SSF82185">
    <property type="entry name" value="Histone H3 K4-specific methyltransferase SET7/9 N-terminal domain"/>
    <property type="match status" value="1"/>
</dbReference>
<keyword evidence="2" id="KW-1185">Reference proteome</keyword>
<dbReference type="EMBL" id="JALGBH010000002">
    <property type="protein sequence ID" value="MCJ0743477.1"/>
    <property type="molecule type" value="Genomic_DNA"/>
</dbReference>
<organism evidence="1 2">
    <name type="scientific">Pedobacter montanisoli</name>
    <dbReference type="NCBI Taxonomy" id="2923277"/>
    <lineage>
        <taxon>Bacteria</taxon>
        <taxon>Pseudomonadati</taxon>
        <taxon>Bacteroidota</taxon>
        <taxon>Sphingobacteriia</taxon>
        <taxon>Sphingobacteriales</taxon>
        <taxon>Sphingobacteriaceae</taxon>
        <taxon>Pedobacter</taxon>
    </lineage>
</organism>
<dbReference type="Proteomes" id="UP001165460">
    <property type="component" value="Unassembled WGS sequence"/>
</dbReference>
<evidence type="ECO:0008006" key="3">
    <source>
        <dbReference type="Google" id="ProtNLM"/>
    </source>
</evidence>
<name>A0ABS9ZYT6_9SPHI</name>
<protein>
    <recommendedName>
        <fullName evidence="3">TonB C-terminal domain-containing protein</fullName>
    </recommendedName>
</protein>
<evidence type="ECO:0000313" key="1">
    <source>
        <dbReference type="EMBL" id="MCJ0743477.1"/>
    </source>
</evidence>
<proteinExistence type="predicted"/>
<dbReference type="RefSeq" id="WP_243362669.1">
    <property type="nucleotide sequence ID" value="NZ_JALGBH010000002.1"/>
</dbReference>
<accession>A0ABS9ZYT6</accession>
<comment type="caution">
    <text evidence="1">The sequence shown here is derived from an EMBL/GenBank/DDBJ whole genome shotgun (WGS) entry which is preliminary data.</text>
</comment>
<dbReference type="Gene3D" id="2.20.110.10">
    <property type="entry name" value="Histone H3 K4-specific methyltransferase SET7/9 N-terminal domain"/>
    <property type="match status" value="1"/>
</dbReference>
<evidence type="ECO:0000313" key="2">
    <source>
        <dbReference type="Proteomes" id="UP001165460"/>
    </source>
</evidence>
<sequence>MTDSVNAKSYLIVQEKKEGDSVYRAEQYSMDGFLILKGGFADANLSVAHGEYFYYTIHRENKKGDWSLEKIKNTHYVDTSYRLPVSHFLEKRGLFLNGKQSGRWVTYYIDGTVKQIENFKDDSLEGKYQSFHSNGGVLAEGNYRNNEKNGIWKEFDGLNTLIYADGKLVKKTINKEKADSIQNAQKTAFKYYRPAHPQGDFVADLRKIMVSSNVNEIRNEIIKVSFIVNEKGVVSNVHVYDSSDFSLSDKIKDFITNSIWYPATNGRDRKPMVSPVRYNLVY</sequence>